<keyword evidence="3" id="KW-1185">Reference proteome</keyword>
<reference evidence="2 3" key="1">
    <citation type="submission" date="2020-09" db="EMBL/GenBank/DDBJ databases">
        <title>De no assembly of potato wild relative species, Solanum commersonii.</title>
        <authorList>
            <person name="Cho K."/>
        </authorList>
    </citation>
    <scope>NUCLEOTIDE SEQUENCE [LARGE SCALE GENOMIC DNA]</scope>
    <source>
        <strain evidence="2">LZ3.2</strain>
        <tissue evidence="2">Leaf</tissue>
    </source>
</reference>
<organism evidence="2 3">
    <name type="scientific">Solanum commersonii</name>
    <name type="common">Commerson's wild potato</name>
    <name type="synonym">Commerson's nightshade</name>
    <dbReference type="NCBI Taxonomy" id="4109"/>
    <lineage>
        <taxon>Eukaryota</taxon>
        <taxon>Viridiplantae</taxon>
        <taxon>Streptophyta</taxon>
        <taxon>Embryophyta</taxon>
        <taxon>Tracheophyta</taxon>
        <taxon>Spermatophyta</taxon>
        <taxon>Magnoliopsida</taxon>
        <taxon>eudicotyledons</taxon>
        <taxon>Gunneridae</taxon>
        <taxon>Pentapetalae</taxon>
        <taxon>asterids</taxon>
        <taxon>lamiids</taxon>
        <taxon>Solanales</taxon>
        <taxon>Solanaceae</taxon>
        <taxon>Solanoideae</taxon>
        <taxon>Solaneae</taxon>
        <taxon>Solanum</taxon>
    </lineage>
</organism>
<evidence type="ECO:0000313" key="2">
    <source>
        <dbReference type="EMBL" id="KAG5629561.1"/>
    </source>
</evidence>
<comment type="caution">
    <text evidence="2">The sequence shown here is derived from an EMBL/GenBank/DDBJ whole genome shotgun (WGS) entry which is preliminary data.</text>
</comment>
<gene>
    <name evidence="2" type="ORF">H5410_001278</name>
</gene>
<feature type="region of interest" description="Disordered" evidence="1">
    <location>
        <begin position="85"/>
        <end position="120"/>
    </location>
</feature>
<name>A0A9J6AYR9_SOLCO</name>
<evidence type="ECO:0000313" key="3">
    <source>
        <dbReference type="Proteomes" id="UP000824120"/>
    </source>
</evidence>
<sequence length="151" mass="17032">MGMEDAKFFTFIQPVFELLPKLLKQSRLELVVTNDTKAPCRLYSITFIEHLITKTTIQPPQNLLCDNTIGRMQWIWVAGIEKKKAQGLAAKTNNVQKEEEDEENGKKGKQASKNEEEEEEYGGRWGGNLLFLLLIQLAGGFPPVLVPTKIG</sequence>
<evidence type="ECO:0000256" key="1">
    <source>
        <dbReference type="SAM" id="MobiDB-lite"/>
    </source>
</evidence>
<dbReference type="EMBL" id="JACXVP010000001">
    <property type="protein sequence ID" value="KAG5629561.1"/>
    <property type="molecule type" value="Genomic_DNA"/>
</dbReference>
<protein>
    <submittedName>
        <fullName evidence="2">Uncharacterized protein</fullName>
    </submittedName>
</protein>
<accession>A0A9J6AYR9</accession>
<proteinExistence type="predicted"/>
<dbReference type="AlphaFoldDB" id="A0A9J6AYR9"/>
<dbReference type="Proteomes" id="UP000824120">
    <property type="component" value="Chromosome 1"/>
</dbReference>